<dbReference type="InterPro" id="IPR003347">
    <property type="entry name" value="JmjC_dom"/>
</dbReference>
<dbReference type="InterPro" id="IPR002048">
    <property type="entry name" value="EF_hand_dom"/>
</dbReference>
<proteinExistence type="predicted"/>
<accession>A0ABN9W9Y3</accession>
<comment type="caution">
    <text evidence="4">The sequence shown here is derived from an EMBL/GenBank/DDBJ whole genome shotgun (WGS) entry which is preliminary data.</text>
</comment>
<evidence type="ECO:0000313" key="5">
    <source>
        <dbReference type="Proteomes" id="UP001189429"/>
    </source>
</evidence>
<sequence length="492" mass="56325">MTRVKNVGQDEFKDLVRHGYPFIVDDCVPEDAELRELACSEYGRRWPKEHMKAEYTRGQEHINLGDSDWHSVQKPTAKAKKHMSRGKPLSGPYIWHVKDETDDPQTKTDIQRMFPVPYFLNSSALNYNEVKDSFEFWFVLENGGSQAHADAYCETTISMQLRGSKKWRLGAFPNITNAFQPYGFHDSEIYRHSSLWRPEHEETVDPGSCVVFPMGYIHETYVAEGKGGDDGCSVASTFQFQDPQPIYQWKNFLARWGLSHYTRDEPCLQRMQPYVFLGKPWGVGLKGEAARAKIRERFREVDKNLDDALSYDELLELFRQLYARFHMPWTQVLAEAEASRVRDEKQDWVAEDAFLFHDDDGDGTVTYGEFEHTLLRFEAVRQRAKDIKRHEREPEELFARERDWITRHMCTDSDCEALKQLDKDFAPIGKRLAARAAEEAAKEAAKAPAGQKLGGKKPGSKSPGGKAPASKKKASGKAPGGKKSAKRFIDDL</sequence>
<dbReference type="SMART" id="SM00054">
    <property type="entry name" value="EFh"/>
    <property type="match status" value="2"/>
</dbReference>
<dbReference type="Gene3D" id="1.10.238.10">
    <property type="entry name" value="EF-hand"/>
    <property type="match status" value="1"/>
</dbReference>
<dbReference type="PROSITE" id="PS50222">
    <property type="entry name" value="EF_HAND_2"/>
    <property type="match status" value="2"/>
</dbReference>
<dbReference type="InterPro" id="IPR011992">
    <property type="entry name" value="EF-hand-dom_pair"/>
</dbReference>
<feature type="region of interest" description="Disordered" evidence="2">
    <location>
        <begin position="437"/>
        <end position="492"/>
    </location>
</feature>
<dbReference type="PROSITE" id="PS00018">
    <property type="entry name" value="EF_HAND_1"/>
    <property type="match status" value="1"/>
</dbReference>
<organism evidence="4 5">
    <name type="scientific">Prorocentrum cordatum</name>
    <dbReference type="NCBI Taxonomy" id="2364126"/>
    <lineage>
        <taxon>Eukaryota</taxon>
        <taxon>Sar</taxon>
        <taxon>Alveolata</taxon>
        <taxon>Dinophyceae</taxon>
        <taxon>Prorocentrales</taxon>
        <taxon>Prorocentraceae</taxon>
        <taxon>Prorocentrum</taxon>
    </lineage>
</organism>
<keyword evidence="5" id="KW-1185">Reference proteome</keyword>
<dbReference type="EMBL" id="CAUYUJ010018369">
    <property type="protein sequence ID" value="CAK0883059.1"/>
    <property type="molecule type" value="Genomic_DNA"/>
</dbReference>
<dbReference type="Gene3D" id="2.60.120.650">
    <property type="entry name" value="Cupin"/>
    <property type="match status" value="1"/>
</dbReference>
<protein>
    <recommendedName>
        <fullName evidence="3">EF-hand domain-containing protein</fullName>
    </recommendedName>
</protein>
<dbReference type="SUPFAM" id="SSF47473">
    <property type="entry name" value="EF-hand"/>
    <property type="match status" value="1"/>
</dbReference>
<dbReference type="SUPFAM" id="SSF51197">
    <property type="entry name" value="Clavaminate synthase-like"/>
    <property type="match status" value="1"/>
</dbReference>
<feature type="domain" description="EF-hand" evidence="3">
    <location>
        <begin position="350"/>
        <end position="380"/>
    </location>
</feature>
<keyword evidence="1" id="KW-0106">Calcium</keyword>
<evidence type="ECO:0000259" key="3">
    <source>
        <dbReference type="PROSITE" id="PS50222"/>
    </source>
</evidence>
<name>A0ABN9W9Y3_9DINO</name>
<dbReference type="Pfam" id="PF08007">
    <property type="entry name" value="JmjC_2"/>
    <property type="match status" value="1"/>
</dbReference>
<feature type="domain" description="EF-hand" evidence="3">
    <location>
        <begin position="289"/>
        <end position="324"/>
    </location>
</feature>
<evidence type="ECO:0000256" key="2">
    <source>
        <dbReference type="SAM" id="MobiDB-lite"/>
    </source>
</evidence>
<reference evidence="4" key="1">
    <citation type="submission" date="2023-10" db="EMBL/GenBank/DDBJ databases">
        <authorList>
            <person name="Chen Y."/>
            <person name="Shah S."/>
            <person name="Dougan E. K."/>
            <person name="Thang M."/>
            <person name="Chan C."/>
        </authorList>
    </citation>
    <scope>NUCLEOTIDE SEQUENCE [LARGE SCALE GENOMIC DNA]</scope>
</reference>
<dbReference type="Proteomes" id="UP001189429">
    <property type="component" value="Unassembled WGS sequence"/>
</dbReference>
<evidence type="ECO:0000256" key="1">
    <source>
        <dbReference type="ARBA" id="ARBA00022837"/>
    </source>
</evidence>
<dbReference type="InterPro" id="IPR018247">
    <property type="entry name" value="EF_Hand_1_Ca_BS"/>
</dbReference>
<gene>
    <name evidence="4" type="ORF">PCOR1329_LOCUS65356</name>
</gene>
<evidence type="ECO:0000313" key="4">
    <source>
        <dbReference type="EMBL" id="CAK0883059.1"/>
    </source>
</evidence>